<keyword evidence="2 3" id="KW-0040">ANK repeat</keyword>
<dbReference type="PANTHER" id="PTHR24201">
    <property type="entry name" value="ANK_REP_REGION DOMAIN-CONTAINING PROTEIN"/>
    <property type="match status" value="1"/>
</dbReference>
<dbReference type="Proteomes" id="UP001627154">
    <property type="component" value="Unassembled WGS sequence"/>
</dbReference>
<evidence type="ECO:0000256" key="1">
    <source>
        <dbReference type="ARBA" id="ARBA00022737"/>
    </source>
</evidence>
<dbReference type="Gene3D" id="1.25.40.20">
    <property type="entry name" value="Ankyrin repeat-containing domain"/>
    <property type="match status" value="2"/>
</dbReference>
<dbReference type="InterPro" id="IPR002110">
    <property type="entry name" value="Ankyrin_rpt"/>
</dbReference>
<gene>
    <name evidence="4" type="ORF">TKK_020601</name>
</gene>
<evidence type="ECO:0000313" key="5">
    <source>
        <dbReference type="Proteomes" id="UP001627154"/>
    </source>
</evidence>
<dbReference type="PROSITE" id="PS50088">
    <property type="entry name" value="ANK_REPEAT"/>
    <property type="match status" value="3"/>
</dbReference>
<dbReference type="PRINTS" id="PR01415">
    <property type="entry name" value="ANKYRIN"/>
</dbReference>
<feature type="repeat" description="ANK" evidence="3">
    <location>
        <begin position="74"/>
        <end position="106"/>
    </location>
</feature>
<protein>
    <submittedName>
        <fullName evidence="4">Uncharacterized protein</fullName>
    </submittedName>
</protein>
<keyword evidence="1" id="KW-0677">Repeat</keyword>
<evidence type="ECO:0000256" key="2">
    <source>
        <dbReference type="ARBA" id="ARBA00023043"/>
    </source>
</evidence>
<feature type="repeat" description="ANK" evidence="3">
    <location>
        <begin position="1"/>
        <end position="33"/>
    </location>
</feature>
<dbReference type="SMART" id="SM00248">
    <property type="entry name" value="ANK"/>
    <property type="match status" value="5"/>
</dbReference>
<reference evidence="4 5" key="1">
    <citation type="journal article" date="2024" name="bioRxiv">
        <title>A reference genome for Trichogramma kaykai: A tiny desert-dwelling parasitoid wasp with competing sex-ratio distorters.</title>
        <authorList>
            <person name="Culotta J."/>
            <person name="Lindsey A.R."/>
        </authorList>
    </citation>
    <scope>NUCLEOTIDE SEQUENCE [LARGE SCALE GENOMIC DNA]</scope>
    <source>
        <strain evidence="4 5">KSX58</strain>
    </source>
</reference>
<dbReference type="Pfam" id="PF12796">
    <property type="entry name" value="Ank_2"/>
    <property type="match status" value="1"/>
</dbReference>
<proteinExistence type="predicted"/>
<dbReference type="EMBL" id="JBJJXI010000193">
    <property type="protein sequence ID" value="KAL3383491.1"/>
    <property type="molecule type" value="Genomic_DNA"/>
</dbReference>
<dbReference type="Pfam" id="PF13857">
    <property type="entry name" value="Ank_5"/>
    <property type="match status" value="1"/>
</dbReference>
<comment type="caution">
    <text evidence="4">The sequence shown here is derived from an EMBL/GenBank/DDBJ whole genome shotgun (WGS) entry which is preliminary data.</text>
</comment>
<dbReference type="SUPFAM" id="SSF48403">
    <property type="entry name" value="Ankyrin repeat"/>
    <property type="match status" value="1"/>
</dbReference>
<dbReference type="AlphaFoldDB" id="A0ABD2VSK0"/>
<dbReference type="InterPro" id="IPR050776">
    <property type="entry name" value="Ank_Repeat/CDKN_Inhibitor"/>
</dbReference>
<dbReference type="PROSITE" id="PS50297">
    <property type="entry name" value="ANK_REP_REGION"/>
    <property type="match status" value="3"/>
</dbReference>
<accession>A0ABD2VSK0</accession>
<name>A0ABD2VSK0_9HYME</name>
<evidence type="ECO:0000313" key="4">
    <source>
        <dbReference type="EMBL" id="KAL3383491.1"/>
    </source>
</evidence>
<evidence type="ECO:0000256" key="3">
    <source>
        <dbReference type="PROSITE-ProRule" id="PRU00023"/>
    </source>
</evidence>
<feature type="repeat" description="ANK" evidence="3">
    <location>
        <begin position="147"/>
        <end position="179"/>
    </location>
</feature>
<keyword evidence="5" id="KW-1185">Reference proteome</keyword>
<dbReference type="InterPro" id="IPR036770">
    <property type="entry name" value="Ankyrin_rpt-contain_sf"/>
</dbReference>
<sequence>MGNTPLHLALMGSHVQTFLLLLNNGADPNLANTEGTTPLHIICEKKYDDNFVELFFYLNDENQQSVQIDSRDKLGNAPLHLALTLGHRRMAEFLLKRGADPNLANEEGWTPLHIICSREREDDLMVHFFETCDELKKPVLVDAQDNKGQTPLHLALTCSHRTMAEFLLRRESDPNLAKEEG</sequence>
<organism evidence="4 5">
    <name type="scientific">Trichogramma kaykai</name>
    <dbReference type="NCBI Taxonomy" id="54128"/>
    <lineage>
        <taxon>Eukaryota</taxon>
        <taxon>Metazoa</taxon>
        <taxon>Ecdysozoa</taxon>
        <taxon>Arthropoda</taxon>
        <taxon>Hexapoda</taxon>
        <taxon>Insecta</taxon>
        <taxon>Pterygota</taxon>
        <taxon>Neoptera</taxon>
        <taxon>Endopterygota</taxon>
        <taxon>Hymenoptera</taxon>
        <taxon>Apocrita</taxon>
        <taxon>Proctotrupomorpha</taxon>
        <taxon>Chalcidoidea</taxon>
        <taxon>Trichogrammatidae</taxon>
        <taxon>Trichogramma</taxon>
    </lineage>
</organism>